<name>A0A7I9XRR4_9MYCO</name>
<comment type="caution">
    <text evidence="1">The sequence shown here is derived from an EMBL/GenBank/DDBJ whole genome shotgun (WGS) entry which is preliminary data.</text>
</comment>
<proteinExistence type="predicted"/>
<evidence type="ECO:0000313" key="3">
    <source>
        <dbReference type="Proteomes" id="UP000465361"/>
    </source>
</evidence>
<keyword evidence="3" id="KW-1185">Reference proteome</keyword>
<dbReference type="EMBL" id="BLKW01000003">
    <property type="protein sequence ID" value="GFG74694.1"/>
    <property type="molecule type" value="Genomic_DNA"/>
</dbReference>
<dbReference type="Proteomes" id="UP000465361">
    <property type="component" value="Unassembled WGS sequence"/>
</dbReference>
<reference evidence="1" key="2">
    <citation type="submission" date="2020-02" db="EMBL/GenBank/DDBJ databases">
        <authorList>
            <person name="Matsumoto Y."/>
            <person name="Motooka D."/>
            <person name="Nakamura S."/>
        </authorList>
    </citation>
    <scope>NUCLEOTIDE SEQUENCE</scope>
    <source>
        <strain evidence="1">JCM 17322</strain>
    </source>
</reference>
<gene>
    <name evidence="1" type="ORF">MBOT_00570</name>
    <name evidence="2" type="ORF">MBOT_20590</name>
</gene>
<dbReference type="EMBL" id="BLKW01000002">
    <property type="protein sequence ID" value="GFG72692.1"/>
    <property type="molecule type" value="Genomic_DNA"/>
</dbReference>
<accession>A0A7I9XRR4</accession>
<protein>
    <submittedName>
        <fullName evidence="1">Uncharacterized protein</fullName>
    </submittedName>
</protein>
<evidence type="ECO:0000313" key="1">
    <source>
        <dbReference type="EMBL" id="GFG72692.1"/>
    </source>
</evidence>
<sequence>MSLNYGTTPSPTQVGIGVLLPLGAAGVGPERPQPGAGSGDSEPDVALPYYLVNGIAGNDDKYWCNAIISVHTLAATIAECDEWAWKAHHQIISLTMGDIIRLPSGETATVSGLGPRTHQMPVYQPYEDPFIKRYYARYFLPLRFSA</sequence>
<reference evidence="1 3" key="1">
    <citation type="journal article" date="2019" name="Emerg. Microbes Infect.">
        <title>Comprehensive subspecies identification of 175 nontuberculous mycobacteria species based on 7547 genomic profiles.</title>
        <authorList>
            <person name="Matsumoto Y."/>
            <person name="Kinjo T."/>
            <person name="Motooka D."/>
            <person name="Nabeya D."/>
            <person name="Jung N."/>
            <person name="Uechi K."/>
            <person name="Horii T."/>
            <person name="Iida T."/>
            <person name="Fujita J."/>
            <person name="Nakamura S."/>
        </authorList>
    </citation>
    <scope>NUCLEOTIDE SEQUENCE [LARGE SCALE GENOMIC DNA]</scope>
    <source>
        <strain evidence="1 3">JCM 17322</strain>
    </source>
</reference>
<evidence type="ECO:0000313" key="2">
    <source>
        <dbReference type="EMBL" id="GFG74694.1"/>
    </source>
</evidence>
<organism evidence="1 3">
    <name type="scientific">Mycobacterium botniense</name>
    <dbReference type="NCBI Taxonomy" id="84962"/>
    <lineage>
        <taxon>Bacteria</taxon>
        <taxon>Bacillati</taxon>
        <taxon>Actinomycetota</taxon>
        <taxon>Actinomycetes</taxon>
        <taxon>Mycobacteriales</taxon>
        <taxon>Mycobacteriaceae</taxon>
        <taxon>Mycobacterium</taxon>
    </lineage>
</organism>
<dbReference type="RefSeq" id="WP_163753174.1">
    <property type="nucleotide sequence ID" value="NZ_BLKW01000002.1"/>
</dbReference>
<dbReference type="AlphaFoldDB" id="A0A7I9XRR4"/>